<evidence type="ECO:0000256" key="2">
    <source>
        <dbReference type="SAM" id="MobiDB-lite"/>
    </source>
</evidence>
<organism evidence="3 4">
    <name type="scientific">Streptomyces flavofungini</name>
    <dbReference type="NCBI Taxonomy" id="68200"/>
    <lineage>
        <taxon>Bacteria</taxon>
        <taxon>Bacillati</taxon>
        <taxon>Actinomycetota</taxon>
        <taxon>Actinomycetes</taxon>
        <taxon>Kitasatosporales</taxon>
        <taxon>Streptomycetaceae</taxon>
        <taxon>Streptomyces</taxon>
    </lineage>
</organism>
<feature type="region of interest" description="Disordered" evidence="2">
    <location>
        <begin position="91"/>
        <end position="121"/>
    </location>
</feature>
<dbReference type="InterPro" id="IPR011893">
    <property type="entry name" value="Selenoprotein_Rdx-typ"/>
</dbReference>
<evidence type="ECO:0000313" key="3">
    <source>
        <dbReference type="EMBL" id="MBJ3808160.1"/>
    </source>
</evidence>
<dbReference type="EMBL" id="JAEKOZ010000007">
    <property type="protein sequence ID" value="MBJ3808160.1"/>
    <property type="molecule type" value="Genomic_DNA"/>
</dbReference>
<dbReference type="NCBIfam" id="TIGR02174">
    <property type="entry name" value="CXXU_selWTH"/>
    <property type="match status" value="1"/>
</dbReference>
<accession>A0ABS0X4M6</accession>
<comment type="caution">
    <text evidence="3">The sequence shown here is derived from an EMBL/GenBank/DDBJ whole genome shotgun (WGS) entry which is preliminary data.</text>
</comment>
<proteinExistence type="predicted"/>
<sequence>MTQPTEDRVPQPTGHRVEIEYCTQCRWLPRAAWLAQELLTTFEAELDTLALKPGTGGVFVVRVDGEPVWDRRGQGFPEPTAVKRLVRDIVAPGRSLGHTERGTTSPPAPSGAEGDNSEAAG</sequence>
<evidence type="ECO:0000256" key="1">
    <source>
        <dbReference type="ARBA" id="ARBA00023284"/>
    </source>
</evidence>
<name>A0ABS0X4M6_9ACTN</name>
<dbReference type="InterPro" id="IPR036249">
    <property type="entry name" value="Thioredoxin-like_sf"/>
</dbReference>
<keyword evidence="4" id="KW-1185">Reference proteome</keyword>
<protein>
    <submittedName>
        <fullName evidence="3">Rdx family protein</fullName>
    </submittedName>
</protein>
<gene>
    <name evidence="3" type="ORF">JGB26_13735</name>
</gene>
<keyword evidence="1" id="KW-0676">Redox-active center</keyword>
<dbReference type="PANTHER" id="PTHR36417">
    <property type="entry name" value="SELENOPROTEIN DOMAIN PROTEIN (AFU_ORTHOLOGUE AFUA_1G05220)"/>
    <property type="match status" value="1"/>
</dbReference>
<dbReference type="Proteomes" id="UP000634780">
    <property type="component" value="Unassembled WGS sequence"/>
</dbReference>
<dbReference type="SUPFAM" id="SSF52833">
    <property type="entry name" value="Thioredoxin-like"/>
    <property type="match status" value="1"/>
</dbReference>
<dbReference type="RefSeq" id="WP_190115637.1">
    <property type="nucleotide sequence ID" value="NZ_BMVR01000004.1"/>
</dbReference>
<dbReference type="PANTHER" id="PTHR36417:SF2">
    <property type="entry name" value="SELENOPROTEIN DOMAIN PROTEIN (AFU_ORTHOLOGUE AFUA_1G05220)"/>
    <property type="match status" value="1"/>
</dbReference>
<dbReference type="Pfam" id="PF10262">
    <property type="entry name" value="Rdx"/>
    <property type="match status" value="1"/>
</dbReference>
<reference evidence="3 4" key="1">
    <citation type="submission" date="2020-12" db="EMBL/GenBank/DDBJ databases">
        <title>Streptomyces typhae sp. nov., a novel endophytic actinomycete isolated from the root of cattail pollen (Typha angustifolia L.).</title>
        <authorList>
            <person name="Peng C."/>
            <person name="Liu C."/>
        </authorList>
    </citation>
    <scope>NUCLEOTIDE SEQUENCE [LARGE SCALE GENOMIC DNA]</scope>
    <source>
        <strain evidence="3 4">JCM 4753</strain>
    </source>
</reference>
<dbReference type="Gene3D" id="3.40.30.10">
    <property type="entry name" value="Glutaredoxin"/>
    <property type="match status" value="1"/>
</dbReference>
<evidence type="ECO:0000313" key="4">
    <source>
        <dbReference type="Proteomes" id="UP000634780"/>
    </source>
</evidence>